<feature type="region of interest" description="Disordered" evidence="1">
    <location>
        <begin position="73"/>
        <end position="95"/>
    </location>
</feature>
<proteinExistence type="predicted"/>
<sequence length="160" mass="17961">MPRRLSEITTNAAGAPVRLVLYTGGRVCLISIIESYGGRYLVPEDFDKHWWIYRDQGHFNPLRIQDPATITRTRHSGTKRRRHQRNYGAGGIGRESTLSERIDANHLATPPNSAAFHPSDPQGFGSQVDDEVLPFQVPFVPSRSWGYVGQLPFSNTRSDA</sequence>
<evidence type="ECO:0000256" key="1">
    <source>
        <dbReference type="SAM" id="MobiDB-lite"/>
    </source>
</evidence>
<protein>
    <submittedName>
        <fullName evidence="2">Unnamed protein product</fullName>
    </submittedName>
</protein>
<dbReference type="EMBL" id="BSXT01001479">
    <property type="protein sequence ID" value="GMF42847.1"/>
    <property type="molecule type" value="Genomic_DNA"/>
</dbReference>
<dbReference type="AlphaFoldDB" id="A0A9W7CUW5"/>
<feature type="compositionally biased region" description="Basic residues" evidence="1">
    <location>
        <begin position="73"/>
        <end position="85"/>
    </location>
</feature>
<dbReference type="OrthoDB" id="127787at2759"/>
<gene>
    <name evidence="2" type="ORF">Pfra01_001420700</name>
</gene>
<accession>A0A9W7CUW5</accession>
<feature type="region of interest" description="Disordered" evidence="1">
    <location>
        <begin position="108"/>
        <end position="128"/>
    </location>
</feature>
<comment type="caution">
    <text evidence="2">The sequence shown here is derived from an EMBL/GenBank/DDBJ whole genome shotgun (WGS) entry which is preliminary data.</text>
</comment>
<reference evidence="2" key="1">
    <citation type="submission" date="2023-04" db="EMBL/GenBank/DDBJ databases">
        <title>Phytophthora fragariaefolia NBRC 109709.</title>
        <authorList>
            <person name="Ichikawa N."/>
            <person name="Sato H."/>
            <person name="Tonouchi N."/>
        </authorList>
    </citation>
    <scope>NUCLEOTIDE SEQUENCE</scope>
    <source>
        <strain evidence="2">NBRC 109709</strain>
    </source>
</reference>
<evidence type="ECO:0000313" key="3">
    <source>
        <dbReference type="Proteomes" id="UP001165121"/>
    </source>
</evidence>
<evidence type="ECO:0000313" key="2">
    <source>
        <dbReference type="EMBL" id="GMF42847.1"/>
    </source>
</evidence>
<dbReference type="Proteomes" id="UP001165121">
    <property type="component" value="Unassembled WGS sequence"/>
</dbReference>
<keyword evidence="3" id="KW-1185">Reference proteome</keyword>
<name>A0A9W7CUW5_9STRA</name>
<organism evidence="2 3">
    <name type="scientific">Phytophthora fragariaefolia</name>
    <dbReference type="NCBI Taxonomy" id="1490495"/>
    <lineage>
        <taxon>Eukaryota</taxon>
        <taxon>Sar</taxon>
        <taxon>Stramenopiles</taxon>
        <taxon>Oomycota</taxon>
        <taxon>Peronosporomycetes</taxon>
        <taxon>Peronosporales</taxon>
        <taxon>Peronosporaceae</taxon>
        <taxon>Phytophthora</taxon>
    </lineage>
</organism>